<keyword evidence="10" id="KW-1185">Reference proteome</keyword>
<dbReference type="STRING" id="402881.Plav_2828"/>
<dbReference type="GO" id="GO:0016818">
    <property type="term" value="F:hydrolase activity, acting on acid anhydrides, in phosphorus-containing anhydrides"/>
    <property type="evidence" value="ECO:0007669"/>
    <property type="project" value="InterPro"/>
</dbReference>
<dbReference type="PANTHER" id="PTHR12318:SF0">
    <property type="entry name" value="ACYL-COENZYME A DIPHOSPHATASE NUDT19"/>
    <property type="match status" value="1"/>
</dbReference>
<dbReference type="InterPro" id="IPR015797">
    <property type="entry name" value="NUDIX_hydrolase-like_dom_sf"/>
</dbReference>
<dbReference type="RefSeq" id="WP_012111750.1">
    <property type="nucleotide sequence ID" value="NC_009719.1"/>
</dbReference>
<evidence type="ECO:0000256" key="5">
    <source>
        <dbReference type="ARBA" id="ARBA00022842"/>
    </source>
</evidence>
<dbReference type="Proteomes" id="UP000006377">
    <property type="component" value="Chromosome"/>
</dbReference>
<gene>
    <name evidence="9" type="ordered locus">Plav_2828</name>
</gene>
<evidence type="ECO:0000313" key="9">
    <source>
        <dbReference type="EMBL" id="ABS64435.1"/>
    </source>
</evidence>
<keyword evidence="4 9" id="KW-0378">Hydrolase</keyword>
<dbReference type="eggNOG" id="COG1051">
    <property type="taxonomic scope" value="Bacteria"/>
</dbReference>
<evidence type="ECO:0000259" key="8">
    <source>
        <dbReference type="PROSITE" id="PS51462"/>
    </source>
</evidence>
<protein>
    <submittedName>
        <fullName evidence="9">NUDIX hydrolase</fullName>
    </submittedName>
</protein>
<feature type="region of interest" description="Disordered" evidence="7">
    <location>
        <begin position="1"/>
        <end position="30"/>
    </location>
</feature>
<dbReference type="EMBL" id="CP000774">
    <property type="protein sequence ID" value="ABS64435.1"/>
    <property type="molecule type" value="Genomic_DNA"/>
</dbReference>
<evidence type="ECO:0000256" key="4">
    <source>
        <dbReference type="ARBA" id="ARBA00022801"/>
    </source>
</evidence>
<reference evidence="9 10" key="1">
    <citation type="journal article" date="2011" name="Stand. Genomic Sci.">
        <title>Complete genome sequence of Parvibaculum lavamentivorans type strain (DS-1(T)).</title>
        <authorList>
            <person name="Schleheck D."/>
            <person name="Weiss M."/>
            <person name="Pitluck S."/>
            <person name="Bruce D."/>
            <person name="Land M.L."/>
            <person name="Han S."/>
            <person name="Saunders E."/>
            <person name="Tapia R."/>
            <person name="Detter C."/>
            <person name="Brettin T."/>
            <person name="Han J."/>
            <person name="Woyke T."/>
            <person name="Goodwin L."/>
            <person name="Pennacchio L."/>
            <person name="Nolan M."/>
            <person name="Cook A.M."/>
            <person name="Kjelleberg S."/>
            <person name="Thomas T."/>
        </authorList>
    </citation>
    <scope>NUCLEOTIDE SEQUENCE [LARGE SCALE GENOMIC DNA]</scope>
    <source>
        <strain evidence="10">DS-1 / DSM 13023 / NCIMB 13966</strain>
    </source>
</reference>
<evidence type="ECO:0000256" key="6">
    <source>
        <dbReference type="ARBA" id="ARBA00023211"/>
    </source>
</evidence>
<dbReference type="InterPro" id="IPR039121">
    <property type="entry name" value="NUDT19"/>
</dbReference>
<dbReference type="PROSITE" id="PS51462">
    <property type="entry name" value="NUDIX"/>
    <property type="match status" value="1"/>
</dbReference>
<dbReference type="Gene3D" id="3.90.79.10">
    <property type="entry name" value="Nucleoside Triphosphate Pyrophosphohydrolase"/>
    <property type="match status" value="1"/>
</dbReference>
<organism evidence="9 10">
    <name type="scientific">Parvibaculum lavamentivorans (strain DS-1 / DSM 13023 / NCIMB 13966)</name>
    <dbReference type="NCBI Taxonomy" id="402881"/>
    <lineage>
        <taxon>Bacteria</taxon>
        <taxon>Pseudomonadati</taxon>
        <taxon>Pseudomonadota</taxon>
        <taxon>Alphaproteobacteria</taxon>
        <taxon>Hyphomicrobiales</taxon>
        <taxon>Parvibaculaceae</taxon>
        <taxon>Parvibaculum</taxon>
    </lineage>
</organism>
<dbReference type="PANTHER" id="PTHR12318">
    <property type="entry name" value="TESTOSTERONE-REGULATED PROTEIN RP2"/>
    <property type="match status" value="1"/>
</dbReference>
<evidence type="ECO:0000256" key="2">
    <source>
        <dbReference type="ARBA" id="ARBA00001946"/>
    </source>
</evidence>
<sequence length="255" mass="28675">MAEEQRAAFDPKKSREQEYRETTQGKAVRPRDASTLIIVRRDGARPQVLMGQRHADHKFMPNKFVFPGGRVDRADSRIRPVEDLRDPVARRLLARMSGKPSELRARALAMAAIRETFEETGLIIGRPATAPQKSKHADWNDYFSQGFAPALGTLDFVARAITPPYRTRRFDTRFFIADAETIQGDPAKVAGSGELQGLHWLTIADARDLDLPNITRVVLDELDERLALATAAQASRHVPFIYFRNGNAIRDAIKD</sequence>
<dbReference type="KEGG" id="pla:Plav_2828"/>
<dbReference type="GO" id="GO:0046872">
    <property type="term" value="F:metal ion binding"/>
    <property type="evidence" value="ECO:0007669"/>
    <property type="project" value="UniProtKB-KW"/>
</dbReference>
<dbReference type="AlphaFoldDB" id="A7HX02"/>
<dbReference type="HOGENOM" id="CLU_100941_0_0_5"/>
<dbReference type="OrthoDB" id="9805905at2"/>
<evidence type="ECO:0000256" key="1">
    <source>
        <dbReference type="ARBA" id="ARBA00001936"/>
    </source>
</evidence>
<comment type="cofactor">
    <cofactor evidence="2">
        <name>Mg(2+)</name>
        <dbReference type="ChEBI" id="CHEBI:18420"/>
    </cofactor>
</comment>
<dbReference type="InterPro" id="IPR000086">
    <property type="entry name" value="NUDIX_hydrolase_dom"/>
</dbReference>
<evidence type="ECO:0000256" key="7">
    <source>
        <dbReference type="SAM" id="MobiDB-lite"/>
    </source>
</evidence>
<dbReference type="SUPFAM" id="SSF55811">
    <property type="entry name" value="Nudix"/>
    <property type="match status" value="1"/>
</dbReference>
<proteinExistence type="predicted"/>
<feature type="compositionally biased region" description="Basic and acidic residues" evidence="7">
    <location>
        <begin position="1"/>
        <end position="23"/>
    </location>
</feature>
<accession>A7HX02</accession>
<dbReference type="CDD" id="cd18870">
    <property type="entry name" value="NUDIX_AcylCoAdiphos_Nudt19"/>
    <property type="match status" value="1"/>
</dbReference>
<evidence type="ECO:0000256" key="3">
    <source>
        <dbReference type="ARBA" id="ARBA00022723"/>
    </source>
</evidence>
<name>A7HX02_PARL1</name>
<feature type="domain" description="Nudix hydrolase" evidence="8">
    <location>
        <begin position="30"/>
        <end position="223"/>
    </location>
</feature>
<keyword evidence="3" id="KW-0479">Metal-binding</keyword>
<evidence type="ECO:0000313" key="10">
    <source>
        <dbReference type="Proteomes" id="UP000006377"/>
    </source>
</evidence>
<keyword evidence="6" id="KW-0464">Manganese</keyword>
<comment type="cofactor">
    <cofactor evidence="1">
        <name>Mn(2+)</name>
        <dbReference type="ChEBI" id="CHEBI:29035"/>
    </cofactor>
</comment>
<keyword evidence="5" id="KW-0460">Magnesium</keyword>